<dbReference type="InterPro" id="IPR001480">
    <property type="entry name" value="Bulb-type_lectin_dom"/>
</dbReference>
<evidence type="ECO:0000259" key="23">
    <source>
        <dbReference type="PROSITE" id="PS50948"/>
    </source>
</evidence>
<dbReference type="GO" id="GO:0005524">
    <property type="term" value="F:ATP binding"/>
    <property type="evidence" value="ECO:0007669"/>
    <property type="project" value="UniProtKB-KW"/>
</dbReference>
<dbReference type="FunFam" id="1.10.510.10:FF:000060">
    <property type="entry name" value="G-type lectin S-receptor-like serine/threonine-protein kinase"/>
    <property type="match status" value="1"/>
</dbReference>
<dbReference type="Proteomes" id="UP000594261">
    <property type="component" value="Chromosome 8"/>
</dbReference>
<evidence type="ECO:0000256" key="18">
    <source>
        <dbReference type="SAM" id="MobiDB-lite"/>
    </source>
</evidence>
<name>A0A7N2MA19_QUELO</name>
<feature type="domain" description="Bulb-type lectin" evidence="22">
    <location>
        <begin position="22"/>
        <end position="143"/>
    </location>
</feature>
<evidence type="ECO:0000313" key="24">
    <source>
        <dbReference type="EnsemblPlants" id="QL08p014777:mrna"/>
    </source>
</evidence>
<accession>A0A7N2MA19</accession>
<feature type="signal peptide" evidence="20">
    <location>
        <begin position="1"/>
        <end position="21"/>
    </location>
</feature>
<dbReference type="SMART" id="SM00473">
    <property type="entry name" value="PAN_AP"/>
    <property type="match status" value="1"/>
</dbReference>
<keyword evidence="3" id="KW-0597">Phosphoprotein</keyword>
<dbReference type="Pfam" id="PF08276">
    <property type="entry name" value="PAN_2"/>
    <property type="match status" value="1"/>
</dbReference>
<comment type="catalytic activity">
    <reaction evidence="16 17">
        <text>L-seryl-[protein] + ATP = O-phospho-L-seryl-[protein] + ADP + H(+)</text>
        <dbReference type="Rhea" id="RHEA:17989"/>
        <dbReference type="Rhea" id="RHEA-COMP:9863"/>
        <dbReference type="Rhea" id="RHEA-COMP:11604"/>
        <dbReference type="ChEBI" id="CHEBI:15378"/>
        <dbReference type="ChEBI" id="CHEBI:29999"/>
        <dbReference type="ChEBI" id="CHEBI:30616"/>
        <dbReference type="ChEBI" id="CHEBI:83421"/>
        <dbReference type="ChEBI" id="CHEBI:456216"/>
        <dbReference type="EC" id="2.7.11.1"/>
    </reaction>
</comment>
<evidence type="ECO:0000256" key="9">
    <source>
        <dbReference type="ARBA" id="ARBA00022840"/>
    </source>
</evidence>
<dbReference type="InterPro" id="IPR008271">
    <property type="entry name" value="Ser/Thr_kinase_AS"/>
</dbReference>
<evidence type="ECO:0000256" key="13">
    <source>
        <dbReference type="ARBA" id="ARBA00023170"/>
    </source>
</evidence>
<dbReference type="InterPro" id="IPR021820">
    <property type="entry name" value="S-locus_recpt_kinase_C"/>
</dbReference>
<dbReference type="PROSITE" id="PS00108">
    <property type="entry name" value="PROTEIN_KINASE_ST"/>
    <property type="match status" value="1"/>
</dbReference>
<dbReference type="SMART" id="SM00108">
    <property type="entry name" value="B_lectin"/>
    <property type="match status" value="1"/>
</dbReference>
<feature type="region of interest" description="Disordered" evidence="18">
    <location>
        <begin position="801"/>
        <end position="821"/>
    </location>
</feature>
<evidence type="ECO:0000256" key="7">
    <source>
        <dbReference type="ARBA" id="ARBA00022741"/>
    </source>
</evidence>
<evidence type="ECO:0000256" key="11">
    <source>
        <dbReference type="ARBA" id="ARBA00023136"/>
    </source>
</evidence>
<dbReference type="SUPFAM" id="SSF56112">
    <property type="entry name" value="Protein kinase-like (PK-like)"/>
    <property type="match status" value="1"/>
</dbReference>
<dbReference type="FunFam" id="2.90.10.10:FF:000001">
    <property type="entry name" value="G-type lectin S-receptor-like serine/threonine-protein kinase"/>
    <property type="match status" value="1"/>
</dbReference>
<dbReference type="EMBL" id="LRBV02000008">
    <property type="status" value="NOT_ANNOTATED_CDS"/>
    <property type="molecule type" value="Genomic_DNA"/>
</dbReference>
<feature type="domain" description="Apple" evidence="23">
    <location>
        <begin position="338"/>
        <end position="421"/>
    </location>
</feature>
<dbReference type="CDD" id="cd14066">
    <property type="entry name" value="STKc_IRAK"/>
    <property type="match status" value="1"/>
</dbReference>
<keyword evidence="2 17" id="KW-0723">Serine/threonine-protein kinase</keyword>
<evidence type="ECO:0000256" key="12">
    <source>
        <dbReference type="ARBA" id="ARBA00023157"/>
    </source>
</evidence>
<comment type="subcellular location">
    <subcellularLocation>
        <location evidence="1">Membrane</location>
        <topology evidence="1">Single-pass type I membrane protein</topology>
    </subcellularLocation>
</comment>
<dbReference type="SMART" id="SM00220">
    <property type="entry name" value="S_TKc"/>
    <property type="match status" value="1"/>
</dbReference>
<keyword evidence="25" id="KW-1185">Reference proteome</keyword>
<evidence type="ECO:0000256" key="19">
    <source>
        <dbReference type="SAM" id="Phobius"/>
    </source>
</evidence>
<keyword evidence="9 17" id="KW-0067">ATP-binding</keyword>
<evidence type="ECO:0000256" key="3">
    <source>
        <dbReference type="ARBA" id="ARBA00022553"/>
    </source>
</evidence>
<dbReference type="InterPro" id="IPR003609">
    <property type="entry name" value="Pan_app"/>
</dbReference>
<dbReference type="Pfam" id="PF11883">
    <property type="entry name" value="DUF3403"/>
    <property type="match status" value="1"/>
</dbReference>
<dbReference type="CDD" id="cd00028">
    <property type="entry name" value="B_lectin"/>
    <property type="match status" value="1"/>
</dbReference>
<evidence type="ECO:0000256" key="16">
    <source>
        <dbReference type="ARBA" id="ARBA00048679"/>
    </source>
</evidence>
<keyword evidence="11 19" id="KW-0472">Membrane</keyword>
<dbReference type="PROSITE" id="PS50011">
    <property type="entry name" value="PROTEIN_KINASE_DOM"/>
    <property type="match status" value="1"/>
</dbReference>
<evidence type="ECO:0000256" key="10">
    <source>
        <dbReference type="ARBA" id="ARBA00022989"/>
    </source>
</evidence>
<dbReference type="Gramene" id="QL08p014777:mrna">
    <property type="protein sequence ID" value="QL08p014777:mrna"/>
    <property type="gene ID" value="QL08p014777"/>
</dbReference>
<dbReference type="PROSITE" id="PS50927">
    <property type="entry name" value="BULB_LECTIN"/>
    <property type="match status" value="1"/>
</dbReference>
<keyword evidence="13" id="KW-0675">Receptor</keyword>
<dbReference type="GO" id="GO:0016020">
    <property type="term" value="C:membrane"/>
    <property type="evidence" value="ECO:0007669"/>
    <property type="project" value="UniProtKB-SubCell"/>
</dbReference>
<keyword evidence="4 17" id="KW-0808">Transferase</keyword>
<evidence type="ECO:0000256" key="4">
    <source>
        <dbReference type="ARBA" id="ARBA00022679"/>
    </source>
</evidence>
<organism evidence="24 25">
    <name type="scientific">Quercus lobata</name>
    <name type="common">Valley oak</name>
    <dbReference type="NCBI Taxonomy" id="97700"/>
    <lineage>
        <taxon>Eukaryota</taxon>
        <taxon>Viridiplantae</taxon>
        <taxon>Streptophyta</taxon>
        <taxon>Embryophyta</taxon>
        <taxon>Tracheophyta</taxon>
        <taxon>Spermatophyta</taxon>
        <taxon>Magnoliopsida</taxon>
        <taxon>eudicotyledons</taxon>
        <taxon>Gunneridae</taxon>
        <taxon>Pentapetalae</taxon>
        <taxon>rosids</taxon>
        <taxon>fabids</taxon>
        <taxon>Fagales</taxon>
        <taxon>Fagaceae</taxon>
        <taxon>Quercus</taxon>
    </lineage>
</organism>
<evidence type="ECO:0000256" key="5">
    <source>
        <dbReference type="ARBA" id="ARBA00022692"/>
    </source>
</evidence>
<dbReference type="GeneID" id="115955484"/>
<dbReference type="PANTHER" id="PTHR32444:SF234">
    <property type="entry name" value="RECEPTOR-LIKE SERINE_THREONINE-PROTEIN KINASE"/>
    <property type="match status" value="1"/>
</dbReference>
<evidence type="ECO:0000256" key="17">
    <source>
        <dbReference type="PIRNR" id="PIRNR000641"/>
    </source>
</evidence>
<feature type="domain" description="Protein kinase" evidence="21">
    <location>
        <begin position="504"/>
        <end position="781"/>
    </location>
</feature>
<evidence type="ECO:0000256" key="15">
    <source>
        <dbReference type="ARBA" id="ARBA00047899"/>
    </source>
</evidence>
<dbReference type="FunFam" id="3.30.200.20:FF:000195">
    <property type="entry name" value="G-type lectin S-receptor-like serine/threonine-protein kinase"/>
    <property type="match status" value="1"/>
</dbReference>
<reference evidence="24 25" key="1">
    <citation type="journal article" date="2016" name="G3 (Bethesda)">
        <title>First Draft Assembly and Annotation of the Genome of a California Endemic Oak Quercus lobata Nee (Fagaceae).</title>
        <authorList>
            <person name="Sork V.L."/>
            <person name="Fitz-Gibbon S.T."/>
            <person name="Puiu D."/>
            <person name="Crepeau M."/>
            <person name="Gugger P.F."/>
            <person name="Sherman R."/>
            <person name="Stevens K."/>
            <person name="Langley C.H."/>
            <person name="Pellegrini M."/>
            <person name="Salzberg S.L."/>
        </authorList>
    </citation>
    <scope>NUCLEOTIDE SEQUENCE [LARGE SCALE GENOMIC DNA]</scope>
    <source>
        <strain evidence="24 25">cv. SW786</strain>
    </source>
</reference>
<dbReference type="InterPro" id="IPR000719">
    <property type="entry name" value="Prot_kinase_dom"/>
</dbReference>
<dbReference type="AlphaFoldDB" id="A0A7N2MA19"/>
<evidence type="ECO:0000256" key="8">
    <source>
        <dbReference type="ARBA" id="ARBA00022777"/>
    </source>
</evidence>
<keyword evidence="8 17" id="KW-0418">Kinase</keyword>
<dbReference type="InterPro" id="IPR000858">
    <property type="entry name" value="S_locus_glycoprot_dom"/>
</dbReference>
<dbReference type="Pfam" id="PF07714">
    <property type="entry name" value="PK_Tyr_Ser-Thr"/>
    <property type="match status" value="1"/>
</dbReference>
<reference evidence="24" key="2">
    <citation type="submission" date="2021-01" db="UniProtKB">
        <authorList>
            <consortium name="EnsemblPlants"/>
        </authorList>
    </citation>
    <scope>IDENTIFICATION</scope>
</reference>
<feature type="compositionally biased region" description="Polar residues" evidence="18">
    <location>
        <begin position="801"/>
        <end position="814"/>
    </location>
</feature>
<dbReference type="InterPro" id="IPR036426">
    <property type="entry name" value="Bulb-type_lectin_dom_sf"/>
</dbReference>
<evidence type="ECO:0000256" key="14">
    <source>
        <dbReference type="ARBA" id="ARBA00023180"/>
    </source>
</evidence>
<dbReference type="GO" id="GO:0048544">
    <property type="term" value="P:recognition of pollen"/>
    <property type="evidence" value="ECO:0007669"/>
    <property type="project" value="InterPro"/>
</dbReference>
<gene>
    <name evidence="24" type="primary">LOC115955484</name>
</gene>
<evidence type="ECO:0000256" key="2">
    <source>
        <dbReference type="ARBA" id="ARBA00022527"/>
    </source>
</evidence>
<dbReference type="EC" id="2.7.11.1" evidence="17"/>
<protein>
    <recommendedName>
        <fullName evidence="17">Receptor-like serine/threonine-protein kinase</fullName>
        <ecNumber evidence="17">2.7.11.1</ecNumber>
    </recommendedName>
</protein>
<dbReference type="OMA" id="WIWSEAD"/>
<evidence type="ECO:0000259" key="21">
    <source>
        <dbReference type="PROSITE" id="PS50011"/>
    </source>
</evidence>
<keyword evidence="10 19" id="KW-1133">Transmembrane helix</keyword>
<dbReference type="GO" id="GO:0004674">
    <property type="term" value="F:protein serine/threonine kinase activity"/>
    <property type="evidence" value="ECO:0007669"/>
    <property type="project" value="UniProtKB-KW"/>
</dbReference>
<evidence type="ECO:0000256" key="20">
    <source>
        <dbReference type="SAM" id="SignalP"/>
    </source>
</evidence>
<dbReference type="InterPro" id="IPR001245">
    <property type="entry name" value="Ser-Thr/Tyr_kinase_cat_dom"/>
</dbReference>
<proteinExistence type="inferred from homology"/>
<feature type="chain" id="PRO_5029531277" description="Receptor-like serine/threonine-protein kinase" evidence="20">
    <location>
        <begin position="22"/>
        <end position="821"/>
    </location>
</feature>
<keyword evidence="7 17" id="KW-0547">Nucleotide-binding</keyword>
<dbReference type="PANTHER" id="PTHR32444">
    <property type="entry name" value="BULB-TYPE LECTIN DOMAIN-CONTAINING PROTEIN"/>
    <property type="match status" value="1"/>
</dbReference>
<evidence type="ECO:0000256" key="1">
    <source>
        <dbReference type="ARBA" id="ARBA00004479"/>
    </source>
</evidence>
<dbReference type="PIRSF" id="PIRSF000641">
    <property type="entry name" value="SRK"/>
    <property type="match status" value="1"/>
</dbReference>
<dbReference type="RefSeq" id="XP_030929467.1">
    <property type="nucleotide sequence ID" value="XM_031073607.1"/>
</dbReference>
<evidence type="ECO:0000313" key="25">
    <source>
        <dbReference type="Proteomes" id="UP000594261"/>
    </source>
</evidence>
<keyword evidence="12" id="KW-1015">Disulfide bond</keyword>
<dbReference type="Gene3D" id="3.30.200.20">
    <property type="entry name" value="Phosphorylase Kinase, domain 1"/>
    <property type="match status" value="1"/>
</dbReference>
<dbReference type="Pfam" id="PF01453">
    <property type="entry name" value="B_lectin"/>
    <property type="match status" value="1"/>
</dbReference>
<comment type="similarity">
    <text evidence="17">Belongs to the protein kinase superfamily. Ser/Thr protein kinase family.</text>
</comment>
<dbReference type="CDD" id="cd01098">
    <property type="entry name" value="PAN_AP_plant"/>
    <property type="match status" value="1"/>
</dbReference>
<dbReference type="Pfam" id="PF00954">
    <property type="entry name" value="S_locus_glycop"/>
    <property type="match status" value="1"/>
</dbReference>
<feature type="transmembrane region" description="Helical" evidence="19">
    <location>
        <begin position="436"/>
        <end position="460"/>
    </location>
</feature>
<dbReference type="SUPFAM" id="SSF51110">
    <property type="entry name" value="alpha-D-mannose-specific plant lectins"/>
    <property type="match status" value="1"/>
</dbReference>
<evidence type="ECO:0000259" key="22">
    <source>
        <dbReference type="PROSITE" id="PS50927"/>
    </source>
</evidence>
<keyword evidence="14" id="KW-0325">Glycoprotein</keyword>
<sequence length="821" mass="92148">MNSFMFQVTILLLIFSSCTNAADSITQSQTVSEGRTFVSAGGSFELGFFSPGSSNNRYLGIWYKNIPVTTVVWVANRSNPIKDLSGVLMINSTGNLVILSHNTSIVWYANSTKQASNPVVQLLDTGNLVLRDGNDGNSGNYLWQSFDYPSDTLLPGMKVGWDLKSGLDRTLSAWKNWDDPSPGDFTWGIELHDNPETVMWKGSVVYYRTGPWNGLRFSGAPDLRPNPVFEFNFVSNENEAYYEYHPIDKSVISRMVMNQTNYSRQRFIWVEADSTWSLYASVPRDNCDSYNLCGAYGSCIIGDSPICQCMKGFLPKSQETWNPKNWSQGCVRRTQLSCQDKDKDGFLKFGGLKLPDATNSWVSKNMSLEECRIKCLNNCSCMAYTNSDIRGRGSGCAIWYGDLINIRQLSDGGQDLYVRMPASELGEAKTEQKTRVMVIVVVAIVAAIVSGMFITAYIICKSRTKFREKMENSAIIDRSIGSQKEELDLPFFDLATIEKSTDKFSSKYKLGEGGFGPVYKGTLTDGQEIAVKRLSQSSGQGLNEFINEVLLIAKLQHRNLVRLLGCCIEGEEKMLIYEYMANKSLDSFIFDEERGKILPWSKRFHIINGIARGLLYLHEDSRLRIIHRDLKASNVLLDSEMNPKISDFGLARTFEKNQTEGNTNRVVGTYGYMAPEYAIDGLFSIKSDVFSFGILLLEIVSGKKNRGFFHPNHSLNLIGHAWKLWREGRPLELIDMCFDDSCTLPEMLRCIHVSLLCVQQHPEDRPNMSSVVMMLGSESLLSEPKEPGFLIGKNSLDADSSLSKHQSSSTNEMSITLLEAR</sequence>
<dbReference type="Gene3D" id="2.90.10.10">
    <property type="entry name" value="Bulb-type lectin domain"/>
    <property type="match status" value="1"/>
</dbReference>
<dbReference type="InterPro" id="IPR011009">
    <property type="entry name" value="Kinase-like_dom_sf"/>
</dbReference>
<dbReference type="InParanoid" id="A0A7N2MA19"/>
<dbReference type="PROSITE" id="PS50948">
    <property type="entry name" value="PAN"/>
    <property type="match status" value="1"/>
</dbReference>
<dbReference type="OrthoDB" id="785331at2759"/>
<evidence type="ECO:0000256" key="6">
    <source>
        <dbReference type="ARBA" id="ARBA00022729"/>
    </source>
</evidence>
<dbReference type="Gene3D" id="1.10.510.10">
    <property type="entry name" value="Transferase(Phosphotransferase) domain 1"/>
    <property type="match status" value="1"/>
</dbReference>
<dbReference type="InterPro" id="IPR024171">
    <property type="entry name" value="SRK-like_kinase"/>
</dbReference>
<keyword evidence="5 19" id="KW-0812">Transmembrane</keyword>
<comment type="catalytic activity">
    <reaction evidence="15 17">
        <text>L-threonyl-[protein] + ATP = O-phospho-L-threonyl-[protein] + ADP + H(+)</text>
        <dbReference type="Rhea" id="RHEA:46608"/>
        <dbReference type="Rhea" id="RHEA-COMP:11060"/>
        <dbReference type="Rhea" id="RHEA-COMP:11605"/>
        <dbReference type="ChEBI" id="CHEBI:15378"/>
        <dbReference type="ChEBI" id="CHEBI:30013"/>
        <dbReference type="ChEBI" id="CHEBI:30616"/>
        <dbReference type="ChEBI" id="CHEBI:61977"/>
        <dbReference type="ChEBI" id="CHEBI:456216"/>
        <dbReference type="EC" id="2.7.11.1"/>
    </reaction>
</comment>
<dbReference type="EnsemblPlants" id="QL08p014777:mrna">
    <property type="protein sequence ID" value="QL08p014777:mrna"/>
    <property type="gene ID" value="QL08p014777"/>
</dbReference>
<dbReference type="KEGG" id="qlo:115955484"/>
<dbReference type="FunFam" id="3.50.4.10:FF:000002">
    <property type="entry name" value="G-type lectin S-receptor-like serine/threonine-protein kinase"/>
    <property type="match status" value="1"/>
</dbReference>
<keyword evidence="6 20" id="KW-0732">Signal</keyword>